<dbReference type="EMBL" id="QUSW01000010">
    <property type="protein sequence ID" value="RQP21563.1"/>
    <property type="molecule type" value="Genomic_DNA"/>
</dbReference>
<sequence length="384" mass="42195">MQLLKLAHTMVRLGAPLPWAVRDSTGKLLLAQGHVLENAEQLTLMLKHGAFVDAEEARAAAKLAADQRQLKEQQQPQQGQQRPVNLFTLWERLMWQLDRALRSTEEAGFADRAREVAGQIIALTERDPDVAIYHCVRQDPKRLAIYGLSHAMHCGLVCLLVARRIGWDDAQVNTAVRAALTMNISTLELQGRLAVQGVAPTPNQKEQLTSHPTRSMEMLKAGGVEDEDWINAVWHHHEKADGSGYPNHVKDPGDVAKMLHAVDVYLAKISPRTGRTPLTTQMAARQLFQEDQGPIAAGIVKEVGLFPPGQFVKLKSGEHAVVIRRAAHANQPTVACITDRSGMPIVNPVVRDTAKPDHAIAAAVGDNTGVVLRFPPERLYGLPE</sequence>
<dbReference type="PANTHER" id="PTHR43155">
    <property type="entry name" value="CYCLIC DI-GMP PHOSPHODIESTERASE PA4108-RELATED"/>
    <property type="match status" value="1"/>
</dbReference>
<evidence type="ECO:0000313" key="2">
    <source>
        <dbReference type="Proteomes" id="UP000267464"/>
    </source>
</evidence>
<dbReference type="CDD" id="cd00077">
    <property type="entry name" value="HDc"/>
    <property type="match status" value="1"/>
</dbReference>
<dbReference type="GO" id="GO:0016787">
    <property type="term" value="F:hydrolase activity"/>
    <property type="evidence" value="ECO:0007669"/>
    <property type="project" value="UniProtKB-KW"/>
</dbReference>
<gene>
    <name evidence="1" type="ORF">DZC73_26985</name>
</gene>
<dbReference type="OrthoDB" id="9774747at2"/>
<dbReference type="Proteomes" id="UP000267464">
    <property type="component" value="Unassembled WGS sequence"/>
</dbReference>
<organism evidence="1 2">
    <name type="scientific">Piscinibacter terrae</name>
    <dbReference type="NCBI Taxonomy" id="2496871"/>
    <lineage>
        <taxon>Bacteria</taxon>
        <taxon>Pseudomonadati</taxon>
        <taxon>Pseudomonadota</taxon>
        <taxon>Betaproteobacteria</taxon>
        <taxon>Burkholderiales</taxon>
        <taxon>Sphaerotilaceae</taxon>
        <taxon>Piscinibacter</taxon>
    </lineage>
</organism>
<dbReference type="PANTHER" id="PTHR43155:SF2">
    <property type="entry name" value="CYCLIC DI-GMP PHOSPHODIESTERASE PA4108"/>
    <property type="match status" value="1"/>
</dbReference>
<dbReference type="RefSeq" id="WP_124543503.1">
    <property type="nucleotide sequence ID" value="NZ_QUSW01000010.1"/>
</dbReference>
<reference evidence="1 2" key="2">
    <citation type="submission" date="2018-12" db="EMBL/GenBank/DDBJ databases">
        <title>Rhizobacter gummiphilus sp. nov., a rubber-degrading bacterium isolated from the soil of a botanical garden in Japan.</title>
        <authorList>
            <person name="Shunsuke S.S."/>
        </authorList>
    </citation>
    <scope>NUCLEOTIDE SEQUENCE [LARGE SCALE GENOMIC DNA]</scope>
    <source>
        <strain evidence="1 2">S-16</strain>
    </source>
</reference>
<dbReference type="SUPFAM" id="SSF109604">
    <property type="entry name" value="HD-domain/PDEase-like"/>
    <property type="match status" value="1"/>
</dbReference>
<evidence type="ECO:0000313" key="1">
    <source>
        <dbReference type="EMBL" id="RQP21563.1"/>
    </source>
</evidence>
<proteinExistence type="predicted"/>
<dbReference type="Gene3D" id="1.10.3210.10">
    <property type="entry name" value="Hypothetical protein af1432"/>
    <property type="match status" value="1"/>
</dbReference>
<comment type="caution">
    <text evidence="1">The sequence shown here is derived from an EMBL/GenBank/DDBJ whole genome shotgun (WGS) entry which is preliminary data.</text>
</comment>
<dbReference type="Pfam" id="PF13487">
    <property type="entry name" value="HD_5"/>
    <property type="match status" value="1"/>
</dbReference>
<reference evidence="1 2" key="1">
    <citation type="submission" date="2018-08" db="EMBL/GenBank/DDBJ databases">
        <authorList>
            <person name="Khan S.A."/>
            <person name="Jeon C.O."/>
            <person name="Chun B.H."/>
            <person name="Jeong S.E."/>
        </authorList>
    </citation>
    <scope>NUCLEOTIDE SEQUENCE [LARGE SCALE GENOMIC DNA]</scope>
    <source>
        <strain evidence="1 2">S-16</strain>
    </source>
</reference>
<name>A0A3N7HJ75_9BURK</name>
<keyword evidence="1" id="KW-0378">Hydrolase</keyword>
<accession>A0A3N7HJ75</accession>
<protein>
    <submittedName>
        <fullName evidence="1">Phosphohydrolase</fullName>
    </submittedName>
</protein>
<dbReference type="AlphaFoldDB" id="A0A3N7HJ75"/>
<keyword evidence="2" id="KW-1185">Reference proteome</keyword>
<dbReference type="InterPro" id="IPR003607">
    <property type="entry name" value="HD/PDEase_dom"/>
</dbReference>